<protein>
    <recommendedName>
        <fullName evidence="2">Negative regulator of flagellin synthesis</fullName>
    </recommendedName>
</protein>
<dbReference type="RefSeq" id="WP_074918638.1">
    <property type="nucleotide sequence ID" value="NZ_CP081135.1"/>
</dbReference>
<evidence type="ECO:0000313" key="9">
    <source>
        <dbReference type="Proteomes" id="UP001198983"/>
    </source>
</evidence>
<sequence length="91" mass="10366">MKINSIKFTNIDNVYKTKKLGVENINNKNNKSDSVQISDLGKYLNEVNISKEDVNMEKVNDIKKRIENGTYSVDSKALAKKIIEKMEGDNN</sequence>
<dbReference type="InterPro" id="IPR035890">
    <property type="entry name" value="Anti-sigma-28_factor_FlgM_sf"/>
</dbReference>
<reference evidence="8 9" key="1">
    <citation type="journal article" date="2023" name="Int. J. Syst. Evol. Microbiol.">
        <title>Terrisporobacter hibernicus sp. nov., isolated from bovine faeces in Northern Ireland.</title>
        <authorList>
            <person name="Mitchell M."/>
            <person name="Nguyen S.V."/>
            <person name="Connor M."/>
            <person name="Fairley D.J."/>
            <person name="Donoghue O."/>
            <person name="Marshall H."/>
            <person name="Koolman L."/>
            <person name="McMullan G."/>
            <person name="Schaffer K.E."/>
            <person name="McGrath J.W."/>
            <person name="Fanning S."/>
        </authorList>
    </citation>
    <scope>NUCLEOTIDE SEQUENCE [LARGE SCALE GENOMIC DNA]</scope>
    <source>
        <strain evidence="8 9">MCA3</strain>
    </source>
</reference>
<evidence type="ECO:0000256" key="5">
    <source>
        <dbReference type="ARBA" id="ARBA00023015"/>
    </source>
</evidence>
<dbReference type="AlphaFoldDB" id="A0AAX2ZH21"/>
<proteinExistence type="inferred from homology"/>
<feature type="domain" description="Anti-sigma-28 factor FlgM C-terminal" evidence="7">
    <location>
        <begin position="33"/>
        <end position="84"/>
    </location>
</feature>
<dbReference type="EMBL" id="CP081135">
    <property type="protein sequence ID" value="UEL48588.1"/>
    <property type="molecule type" value="Genomic_DNA"/>
</dbReference>
<dbReference type="Proteomes" id="UP001198983">
    <property type="component" value="Chromosome"/>
</dbReference>
<evidence type="ECO:0000256" key="1">
    <source>
        <dbReference type="ARBA" id="ARBA00005322"/>
    </source>
</evidence>
<evidence type="ECO:0000256" key="2">
    <source>
        <dbReference type="ARBA" id="ARBA00017823"/>
    </source>
</evidence>
<evidence type="ECO:0000256" key="4">
    <source>
        <dbReference type="ARBA" id="ARBA00022795"/>
    </source>
</evidence>
<keyword evidence="8" id="KW-0969">Cilium</keyword>
<dbReference type="KEGG" id="tem:JW646_03800"/>
<keyword evidence="3" id="KW-0678">Repressor</keyword>
<keyword evidence="4" id="KW-1005">Bacterial flagellum biogenesis</keyword>
<dbReference type="GO" id="GO:0044781">
    <property type="term" value="P:bacterial-type flagellum organization"/>
    <property type="evidence" value="ECO:0007669"/>
    <property type="project" value="UniProtKB-KW"/>
</dbReference>
<evidence type="ECO:0000256" key="3">
    <source>
        <dbReference type="ARBA" id="ARBA00022491"/>
    </source>
</evidence>
<dbReference type="SUPFAM" id="SSF101498">
    <property type="entry name" value="Anti-sigma factor FlgM"/>
    <property type="match status" value="1"/>
</dbReference>
<keyword evidence="6" id="KW-0804">Transcription</keyword>
<name>A0AAX2ZH21_9FIRM</name>
<evidence type="ECO:0000313" key="8">
    <source>
        <dbReference type="EMBL" id="UEL48588.1"/>
    </source>
</evidence>
<gene>
    <name evidence="8" type="primary">flgM</name>
    <name evidence="8" type="ORF">JW646_03800</name>
</gene>
<dbReference type="GO" id="GO:0045892">
    <property type="term" value="P:negative regulation of DNA-templated transcription"/>
    <property type="evidence" value="ECO:0007669"/>
    <property type="project" value="InterPro"/>
</dbReference>
<comment type="similarity">
    <text evidence="1">Belongs to the FlgM family.</text>
</comment>
<organism evidence="8 9">
    <name type="scientific">Terrisporobacter hibernicus</name>
    <dbReference type="NCBI Taxonomy" id="2813371"/>
    <lineage>
        <taxon>Bacteria</taxon>
        <taxon>Bacillati</taxon>
        <taxon>Bacillota</taxon>
        <taxon>Clostridia</taxon>
        <taxon>Peptostreptococcales</taxon>
        <taxon>Peptostreptococcaceae</taxon>
        <taxon>Terrisporobacter</taxon>
    </lineage>
</organism>
<keyword evidence="9" id="KW-1185">Reference proteome</keyword>
<keyword evidence="8" id="KW-0282">Flagellum</keyword>
<accession>A0AAX2ZH21</accession>
<evidence type="ECO:0000256" key="6">
    <source>
        <dbReference type="ARBA" id="ARBA00023163"/>
    </source>
</evidence>
<keyword evidence="5" id="KW-0805">Transcription regulation</keyword>
<dbReference type="NCBIfam" id="TIGR03824">
    <property type="entry name" value="FlgM_jcvi"/>
    <property type="match status" value="1"/>
</dbReference>
<dbReference type="Pfam" id="PF04316">
    <property type="entry name" value="FlgM"/>
    <property type="match status" value="1"/>
</dbReference>
<dbReference type="InterPro" id="IPR031316">
    <property type="entry name" value="FlgM_C"/>
</dbReference>
<dbReference type="InterPro" id="IPR007412">
    <property type="entry name" value="FlgM"/>
</dbReference>
<keyword evidence="8" id="KW-0966">Cell projection</keyword>
<evidence type="ECO:0000259" key="7">
    <source>
        <dbReference type="Pfam" id="PF04316"/>
    </source>
</evidence>